<dbReference type="AlphaFoldDB" id="A0AAD3P5Z8"/>
<dbReference type="PANTHER" id="PTHR10746">
    <property type="entry name" value="50S RIBOSOMAL PROTEIN L4"/>
    <property type="match status" value="1"/>
</dbReference>
<feature type="region of interest" description="Disordered" evidence="8">
    <location>
        <begin position="95"/>
        <end position="150"/>
    </location>
</feature>
<evidence type="ECO:0000256" key="1">
    <source>
        <dbReference type="ARBA" id="ARBA00010528"/>
    </source>
</evidence>
<dbReference type="InterPro" id="IPR013005">
    <property type="entry name" value="Ribosomal_uL4-like"/>
</dbReference>
<evidence type="ECO:0000256" key="5">
    <source>
        <dbReference type="ARBA" id="ARBA00023274"/>
    </source>
</evidence>
<dbReference type="SUPFAM" id="SSF52166">
    <property type="entry name" value="Ribosomal protein L4"/>
    <property type="match status" value="1"/>
</dbReference>
<dbReference type="Proteomes" id="UP001279734">
    <property type="component" value="Unassembled WGS sequence"/>
</dbReference>
<keyword evidence="3" id="KW-0694">RNA-binding</keyword>
<accession>A0AAD3P5Z8</accession>
<dbReference type="Pfam" id="PF00573">
    <property type="entry name" value="Ribosomal_L4"/>
    <property type="match status" value="1"/>
</dbReference>
<gene>
    <name evidence="9" type="ORF">Nepgr_000151</name>
</gene>
<evidence type="ECO:0000256" key="8">
    <source>
        <dbReference type="SAM" id="MobiDB-lite"/>
    </source>
</evidence>
<dbReference type="GO" id="GO:0005840">
    <property type="term" value="C:ribosome"/>
    <property type="evidence" value="ECO:0007669"/>
    <property type="project" value="UniProtKB-KW"/>
</dbReference>
<organism evidence="9 10">
    <name type="scientific">Nepenthes gracilis</name>
    <name type="common">Slender pitcher plant</name>
    <dbReference type="NCBI Taxonomy" id="150966"/>
    <lineage>
        <taxon>Eukaryota</taxon>
        <taxon>Viridiplantae</taxon>
        <taxon>Streptophyta</taxon>
        <taxon>Embryophyta</taxon>
        <taxon>Tracheophyta</taxon>
        <taxon>Spermatophyta</taxon>
        <taxon>Magnoliopsida</taxon>
        <taxon>eudicotyledons</taxon>
        <taxon>Gunneridae</taxon>
        <taxon>Pentapetalae</taxon>
        <taxon>Caryophyllales</taxon>
        <taxon>Nepenthaceae</taxon>
        <taxon>Nepenthes</taxon>
    </lineage>
</organism>
<dbReference type="GO" id="GO:0019843">
    <property type="term" value="F:rRNA binding"/>
    <property type="evidence" value="ECO:0007669"/>
    <property type="project" value="UniProtKB-KW"/>
</dbReference>
<evidence type="ECO:0000256" key="4">
    <source>
        <dbReference type="ARBA" id="ARBA00022980"/>
    </source>
</evidence>
<reference evidence="9" key="1">
    <citation type="submission" date="2023-05" db="EMBL/GenBank/DDBJ databases">
        <title>Nepenthes gracilis genome sequencing.</title>
        <authorList>
            <person name="Fukushima K."/>
        </authorList>
    </citation>
    <scope>NUCLEOTIDE SEQUENCE</scope>
    <source>
        <strain evidence="9">SING2019-196</strain>
    </source>
</reference>
<dbReference type="PANTHER" id="PTHR10746:SF17">
    <property type="entry name" value="LARGE RIBOSOMAL SUBUNIT PROTEIN UL4C"/>
    <property type="match status" value="1"/>
</dbReference>
<evidence type="ECO:0000256" key="6">
    <source>
        <dbReference type="ARBA" id="ARBA00035208"/>
    </source>
</evidence>
<name>A0AAD3P5Z8_NEPGR</name>
<keyword evidence="2" id="KW-0699">rRNA-binding</keyword>
<proteinExistence type="inferred from homology"/>
<dbReference type="GO" id="GO:1990904">
    <property type="term" value="C:ribonucleoprotein complex"/>
    <property type="evidence" value="ECO:0007669"/>
    <property type="project" value="UniProtKB-KW"/>
</dbReference>
<evidence type="ECO:0000313" key="9">
    <source>
        <dbReference type="EMBL" id="GMG98311.1"/>
    </source>
</evidence>
<comment type="caution">
    <text evidence="9">The sequence shown here is derived from an EMBL/GenBank/DDBJ whole genome shotgun (WGS) entry which is preliminary data.</text>
</comment>
<dbReference type="GO" id="GO:0006412">
    <property type="term" value="P:translation"/>
    <property type="evidence" value="ECO:0007669"/>
    <property type="project" value="InterPro"/>
</dbReference>
<dbReference type="InterPro" id="IPR002136">
    <property type="entry name" value="Ribosomal_uL4"/>
</dbReference>
<evidence type="ECO:0000256" key="3">
    <source>
        <dbReference type="ARBA" id="ARBA00022884"/>
    </source>
</evidence>
<dbReference type="EMBL" id="BSYO01000001">
    <property type="protein sequence ID" value="GMG98311.1"/>
    <property type="molecule type" value="Genomic_DNA"/>
</dbReference>
<keyword evidence="4" id="KW-0689">Ribosomal protein</keyword>
<dbReference type="Gene3D" id="3.40.1370.10">
    <property type="match status" value="1"/>
</dbReference>
<keyword evidence="5" id="KW-0687">Ribonucleoprotein</keyword>
<evidence type="ECO:0000313" key="10">
    <source>
        <dbReference type="Proteomes" id="UP001279734"/>
    </source>
</evidence>
<comment type="similarity">
    <text evidence="1">Belongs to the universal ribosomal protein uL4 family.</text>
</comment>
<sequence>MATVAATCPSISFFSSSIFSDQISKPLFILKSPTVKTSLSLSPPKTSTINSQLAALPILNFEGEKVGETFLNLKTSPPETARAVVHRGIITDLQNKRRGTASTLTRGEVRGGGKKPYPQKKTGRARRALREHLSDQAEGWYSGRSRETGA</sequence>
<dbReference type="InterPro" id="IPR023574">
    <property type="entry name" value="Ribosomal_uL4_dom_sf"/>
</dbReference>
<evidence type="ECO:0000256" key="7">
    <source>
        <dbReference type="ARBA" id="ARBA00035387"/>
    </source>
</evidence>
<evidence type="ECO:0000256" key="2">
    <source>
        <dbReference type="ARBA" id="ARBA00022730"/>
    </source>
</evidence>
<dbReference type="GO" id="GO:0003735">
    <property type="term" value="F:structural constituent of ribosome"/>
    <property type="evidence" value="ECO:0007669"/>
    <property type="project" value="InterPro"/>
</dbReference>
<keyword evidence="10" id="KW-1185">Reference proteome</keyword>
<protein>
    <recommendedName>
        <fullName evidence="6">Large ribosomal subunit protein uL4c</fullName>
    </recommendedName>
    <alternativeName>
        <fullName evidence="7">50S ribosomal protein L4, chloroplastic</fullName>
    </alternativeName>
</protein>
<feature type="compositionally biased region" description="Basic residues" evidence="8">
    <location>
        <begin position="117"/>
        <end position="127"/>
    </location>
</feature>